<protein>
    <submittedName>
        <fullName evidence="2">Uncharacterized protein DUF551</fullName>
    </submittedName>
</protein>
<keyword evidence="3" id="KW-1185">Reference proteome</keyword>
<comment type="caution">
    <text evidence="2">The sequence shown here is derived from an EMBL/GenBank/DDBJ whole genome shotgun (WGS) entry which is preliminary data.</text>
</comment>
<organism evidence="2 3">
    <name type="scientific">Yokenella regensburgei</name>
    <dbReference type="NCBI Taxonomy" id="158877"/>
    <lineage>
        <taxon>Bacteria</taxon>
        <taxon>Pseudomonadati</taxon>
        <taxon>Pseudomonadota</taxon>
        <taxon>Gammaproteobacteria</taxon>
        <taxon>Enterobacterales</taxon>
        <taxon>Enterobacteriaceae</taxon>
        <taxon>Yokenella</taxon>
    </lineage>
</organism>
<evidence type="ECO:0000313" key="2">
    <source>
        <dbReference type="EMBL" id="RKR53187.1"/>
    </source>
</evidence>
<dbReference type="GeneID" id="66906287"/>
<gene>
    <name evidence="2" type="ORF">C7387_4327</name>
</gene>
<accession>A0ABX9RX11</accession>
<evidence type="ECO:0000259" key="1">
    <source>
        <dbReference type="Pfam" id="PF04448"/>
    </source>
</evidence>
<reference evidence="2 3" key="1">
    <citation type="submission" date="2018-10" db="EMBL/GenBank/DDBJ databases">
        <title>Genomic Encyclopedia of Type Strains, Phase IV (KMG-IV): sequencing the most valuable type-strain genomes for metagenomic binning, comparative biology and taxonomic classification.</title>
        <authorList>
            <person name="Goeker M."/>
        </authorList>
    </citation>
    <scope>NUCLEOTIDE SEQUENCE [LARGE SCALE GENOMIC DNA]</scope>
    <source>
        <strain evidence="2 3">DSM 5079</strain>
    </source>
</reference>
<name>A0ABX9RX11_9ENTR</name>
<dbReference type="Proteomes" id="UP000267341">
    <property type="component" value="Unassembled WGS sequence"/>
</dbReference>
<dbReference type="InterPro" id="IPR007539">
    <property type="entry name" value="DUF551"/>
</dbReference>
<sequence length="83" mass="9663">MEWIKCSDRLPESRDASVLVCSITDSEWRNYGFPKGGYDMVHIQDYFDDVTDGLDENGNQKYTKMYLSAGITHWMDYPELPSE</sequence>
<evidence type="ECO:0000313" key="3">
    <source>
        <dbReference type="Proteomes" id="UP000267341"/>
    </source>
</evidence>
<dbReference type="Pfam" id="PF04448">
    <property type="entry name" value="DUF551"/>
    <property type="match status" value="1"/>
</dbReference>
<feature type="domain" description="DUF551" evidence="1">
    <location>
        <begin position="2"/>
        <end position="81"/>
    </location>
</feature>
<dbReference type="EMBL" id="RBIZ01000007">
    <property type="protein sequence ID" value="RKR53187.1"/>
    <property type="molecule type" value="Genomic_DNA"/>
</dbReference>
<proteinExistence type="predicted"/>
<dbReference type="RefSeq" id="WP_120817447.1">
    <property type="nucleotide sequence ID" value="NZ_RBIZ01000007.1"/>
</dbReference>